<proteinExistence type="predicted"/>
<comment type="caution">
    <text evidence="2">The sequence shown here is derived from an EMBL/GenBank/DDBJ whole genome shotgun (WGS) entry which is preliminary data.</text>
</comment>
<dbReference type="Proteomes" id="UP001250181">
    <property type="component" value="Unassembled WGS sequence"/>
</dbReference>
<keyword evidence="1" id="KW-0472">Membrane</keyword>
<feature type="transmembrane region" description="Helical" evidence="1">
    <location>
        <begin position="46"/>
        <end position="63"/>
    </location>
</feature>
<dbReference type="EMBL" id="JAWCTQ010000061">
    <property type="protein sequence ID" value="MDT9686272.1"/>
    <property type="molecule type" value="Genomic_DNA"/>
</dbReference>
<name>A0ABU3QVA3_9ACTN</name>
<organism evidence="2 3">
    <name type="scientific">Streptomyces tamarix</name>
    <dbReference type="NCBI Taxonomy" id="3078565"/>
    <lineage>
        <taxon>Bacteria</taxon>
        <taxon>Bacillati</taxon>
        <taxon>Actinomycetota</taxon>
        <taxon>Actinomycetes</taxon>
        <taxon>Kitasatosporales</taxon>
        <taxon>Streptomycetaceae</taxon>
        <taxon>Streptomyces</taxon>
    </lineage>
</organism>
<evidence type="ECO:0000256" key="1">
    <source>
        <dbReference type="SAM" id="Phobius"/>
    </source>
</evidence>
<accession>A0ABU3QVA3</accession>
<sequence>MLPKRPISPFPTRSEPRPGQENTAVIIVIYTVAGALAGGGMPVADLLPLLGGAGLTAVAVVRLSTARARRPRRAHIGTHRCSTRF</sequence>
<keyword evidence="1" id="KW-1133">Transmembrane helix</keyword>
<gene>
    <name evidence="2" type="ORF">RND61_30010</name>
</gene>
<keyword evidence="1" id="KW-0812">Transmembrane</keyword>
<feature type="transmembrane region" description="Helical" evidence="1">
    <location>
        <begin position="21"/>
        <end position="40"/>
    </location>
</feature>
<evidence type="ECO:0000313" key="3">
    <source>
        <dbReference type="Proteomes" id="UP001250181"/>
    </source>
</evidence>
<keyword evidence="3" id="KW-1185">Reference proteome</keyword>
<reference evidence="2 3" key="1">
    <citation type="submission" date="2023-09" db="EMBL/GenBank/DDBJ databases">
        <title>Streptomyces sp. nov.: A antagonism against Alternaria gaisen Producing Streptochlin, Isolated from Tamarix root soil.</title>
        <authorList>
            <person name="Chen Y."/>
        </authorList>
    </citation>
    <scope>NUCLEOTIDE SEQUENCE [LARGE SCALE GENOMIC DNA]</scope>
    <source>
        <strain evidence="2 3">TRM76323</strain>
    </source>
</reference>
<evidence type="ECO:0000313" key="2">
    <source>
        <dbReference type="EMBL" id="MDT9686272.1"/>
    </source>
</evidence>
<dbReference type="RefSeq" id="WP_315881306.1">
    <property type="nucleotide sequence ID" value="NZ_JAWCTQ010000061.1"/>
</dbReference>
<protein>
    <submittedName>
        <fullName evidence="2">Uncharacterized protein</fullName>
    </submittedName>
</protein>